<evidence type="ECO:0000256" key="1">
    <source>
        <dbReference type="SAM" id="Phobius"/>
    </source>
</evidence>
<name>A0ABU5TJM8_9CYAN</name>
<sequence length="259" mass="27589">MDTRYRKPHDAIAPSFAGYLSYILKTRRSLESEEAGFTLLESLVAAAVVGILIVSIAPMVALSTSARVNARRIDQATQAGRSYIDAVRGGVIDVTSFPNNLVVNATNAQSQYTFEAVAVPTTASFPPATICNNTLAQNVPSGRVPGICIDANGNGFSIQDPQDFFIQPMRSGPLSSVTTAATDLRSQGFWLAIRVYRADALLGTAPLRTGTEDTCTQGNTPFASTASITCPIVTMRSQIFLPTVNPKNIDDIKRGIGSN</sequence>
<organism evidence="2 3">
    <name type="scientific">Pseudanabaena galeata UHCC 0370</name>
    <dbReference type="NCBI Taxonomy" id="3110310"/>
    <lineage>
        <taxon>Bacteria</taxon>
        <taxon>Bacillati</taxon>
        <taxon>Cyanobacteriota</taxon>
        <taxon>Cyanophyceae</taxon>
        <taxon>Pseudanabaenales</taxon>
        <taxon>Pseudanabaenaceae</taxon>
        <taxon>Pseudanabaena</taxon>
    </lineage>
</organism>
<evidence type="ECO:0000313" key="3">
    <source>
        <dbReference type="Proteomes" id="UP001301388"/>
    </source>
</evidence>
<comment type="caution">
    <text evidence="2">The sequence shown here is derived from an EMBL/GenBank/DDBJ whole genome shotgun (WGS) entry which is preliminary data.</text>
</comment>
<keyword evidence="1" id="KW-0472">Membrane</keyword>
<protein>
    <submittedName>
        <fullName evidence="2">Prepilin-type N-terminal cleavage/methylation domain-containing protein</fullName>
    </submittedName>
</protein>
<proteinExistence type="predicted"/>
<gene>
    <name evidence="2" type="ORF">VB774_12655</name>
</gene>
<dbReference type="Proteomes" id="UP001301388">
    <property type="component" value="Unassembled WGS sequence"/>
</dbReference>
<dbReference type="NCBIfam" id="TIGR02532">
    <property type="entry name" value="IV_pilin_GFxxxE"/>
    <property type="match status" value="1"/>
</dbReference>
<feature type="transmembrane region" description="Helical" evidence="1">
    <location>
        <begin position="43"/>
        <end position="62"/>
    </location>
</feature>
<dbReference type="PROSITE" id="PS00409">
    <property type="entry name" value="PROKAR_NTER_METHYL"/>
    <property type="match status" value="1"/>
</dbReference>
<dbReference type="RefSeq" id="WP_323261960.1">
    <property type="nucleotide sequence ID" value="NZ_JAYGIE010000075.1"/>
</dbReference>
<keyword evidence="1" id="KW-1133">Transmembrane helix</keyword>
<evidence type="ECO:0000313" key="2">
    <source>
        <dbReference type="EMBL" id="MEA5478471.1"/>
    </source>
</evidence>
<dbReference type="InterPro" id="IPR012902">
    <property type="entry name" value="N_methyl_site"/>
</dbReference>
<reference evidence="2 3" key="1">
    <citation type="submission" date="2023-12" db="EMBL/GenBank/DDBJ databases">
        <title>Baltic Sea Cyanobacteria.</title>
        <authorList>
            <person name="Delbaje E."/>
            <person name="Fewer D.P."/>
            <person name="Shishido T.K."/>
        </authorList>
    </citation>
    <scope>NUCLEOTIDE SEQUENCE [LARGE SCALE GENOMIC DNA]</scope>
    <source>
        <strain evidence="2 3">UHCC 0370</strain>
    </source>
</reference>
<accession>A0ABU5TJM8</accession>
<dbReference type="EMBL" id="JAYGIE010000075">
    <property type="protein sequence ID" value="MEA5478471.1"/>
    <property type="molecule type" value="Genomic_DNA"/>
</dbReference>
<keyword evidence="1" id="KW-0812">Transmembrane</keyword>
<keyword evidence="3" id="KW-1185">Reference proteome</keyword>